<dbReference type="CDD" id="cd04301">
    <property type="entry name" value="NAT_SF"/>
    <property type="match status" value="1"/>
</dbReference>
<dbReference type="PROSITE" id="PS51186">
    <property type="entry name" value="GNAT"/>
    <property type="match status" value="1"/>
</dbReference>
<dbReference type="STRING" id="29364.SAMN04487772_11352"/>
<reference evidence="4 5" key="1">
    <citation type="submission" date="2016-10" db="EMBL/GenBank/DDBJ databases">
        <authorList>
            <person name="de Groot N.N."/>
        </authorList>
    </citation>
    <scope>NUCLEOTIDE SEQUENCE [LARGE SCALE GENOMIC DNA]</scope>
    <source>
        <strain evidence="4 5">DSM 1801</strain>
    </source>
</reference>
<dbReference type="EMBL" id="FOHN01000013">
    <property type="protein sequence ID" value="SET28420.1"/>
    <property type="molecule type" value="Genomic_DNA"/>
</dbReference>
<evidence type="ECO:0000313" key="5">
    <source>
        <dbReference type="Proteomes" id="UP000199800"/>
    </source>
</evidence>
<protein>
    <submittedName>
        <fullName evidence="4">Acetyltransferase (GNAT) family protein</fullName>
    </submittedName>
</protein>
<dbReference type="PANTHER" id="PTHR43420:SF12">
    <property type="entry name" value="N-ACETYLTRANSFERASE DOMAIN-CONTAINING PROTEIN"/>
    <property type="match status" value="1"/>
</dbReference>
<evidence type="ECO:0000313" key="4">
    <source>
        <dbReference type="EMBL" id="SET28420.1"/>
    </source>
</evidence>
<dbReference type="InterPro" id="IPR016181">
    <property type="entry name" value="Acyl_CoA_acyltransferase"/>
</dbReference>
<evidence type="ECO:0000256" key="2">
    <source>
        <dbReference type="ARBA" id="ARBA00023315"/>
    </source>
</evidence>
<dbReference type="InterPro" id="IPR056935">
    <property type="entry name" value="Rv0428c-like_C"/>
</dbReference>
<name>A0A1I0DA47_9FIRM</name>
<evidence type="ECO:0000256" key="1">
    <source>
        <dbReference type="ARBA" id="ARBA00022679"/>
    </source>
</evidence>
<keyword evidence="5" id="KW-1185">Reference proteome</keyword>
<feature type="domain" description="N-acetyltransferase" evidence="3">
    <location>
        <begin position="117"/>
        <end position="250"/>
    </location>
</feature>
<dbReference type="Proteomes" id="UP000199800">
    <property type="component" value="Unassembled WGS sequence"/>
</dbReference>
<dbReference type="Gene3D" id="3.40.630.30">
    <property type="match status" value="1"/>
</dbReference>
<dbReference type="GO" id="GO:0016747">
    <property type="term" value="F:acyltransferase activity, transferring groups other than amino-acyl groups"/>
    <property type="evidence" value="ECO:0007669"/>
    <property type="project" value="InterPro"/>
</dbReference>
<dbReference type="OrthoDB" id="357176at2"/>
<proteinExistence type="predicted"/>
<accession>A0A1I0DA47</accession>
<keyword evidence="1 4" id="KW-0808">Transferase</keyword>
<dbReference type="SUPFAM" id="SSF55729">
    <property type="entry name" value="Acyl-CoA N-acyltransferases (Nat)"/>
    <property type="match status" value="1"/>
</dbReference>
<dbReference type="InterPro" id="IPR050680">
    <property type="entry name" value="YpeA/RimI_acetyltransf"/>
</dbReference>
<dbReference type="AlphaFoldDB" id="A0A1I0DA47"/>
<dbReference type="PANTHER" id="PTHR43420">
    <property type="entry name" value="ACETYLTRANSFERASE"/>
    <property type="match status" value="1"/>
</dbReference>
<keyword evidence="2" id="KW-0012">Acyltransferase</keyword>
<organism evidence="4 5">
    <name type="scientific">[Clostridium] polysaccharolyticum</name>
    <dbReference type="NCBI Taxonomy" id="29364"/>
    <lineage>
        <taxon>Bacteria</taxon>
        <taxon>Bacillati</taxon>
        <taxon>Bacillota</taxon>
        <taxon>Clostridia</taxon>
        <taxon>Lachnospirales</taxon>
        <taxon>Lachnospiraceae</taxon>
    </lineage>
</organism>
<dbReference type="InterPro" id="IPR000182">
    <property type="entry name" value="GNAT_dom"/>
</dbReference>
<sequence>MNDYIKKIDELSFNAWPSHKTELYDGWILRYSSNYTHRTNCVNLIGQSSLPLSQKVAFCENEYKMEKTPCIFKISPLIDKEVDKYLESQGYCIEHITDNMTLSFQNFISFPNDIDVILENELTDEWINNLLHLNGTTDPNLKKIVPYMYHSIPKPTVSASIYQGGVMVASGLGILDREHIGIYAIYVHQDYRRRHYAHAICDALIHAGMQRGAVHAYLQVVKDNTPARTLYESLGFKYLYTYWFRTKYML</sequence>
<dbReference type="RefSeq" id="WP_092478034.1">
    <property type="nucleotide sequence ID" value="NZ_FOHN01000013.1"/>
</dbReference>
<gene>
    <name evidence="4" type="ORF">SAMN04487772_11352</name>
</gene>
<dbReference type="Pfam" id="PF24553">
    <property type="entry name" value="Rv0428c_C"/>
    <property type="match status" value="1"/>
</dbReference>
<evidence type="ECO:0000259" key="3">
    <source>
        <dbReference type="PROSITE" id="PS51186"/>
    </source>
</evidence>